<proteinExistence type="inferred from homology"/>
<dbReference type="STRING" id="576137.A0A1L7WTV4"/>
<feature type="transmembrane region" description="Helical" evidence="7">
    <location>
        <begin position="588"/>
        <end position="609"/>
    </location>
</feature>
<keyword evidence="10" id="KW-1185">Reference proteome</keyword>
<keyword evidence="2 7" id="KW-0813">Transport</keyword>
<dbReference type="GO" id="GO:0030007">
    <property type="term" value="P:intracellular potassium ion homeostasis"/>
    <property type="evidence" value="ECO:0007669"/>
    <property type="project" value="UniProtKB-UniRule"/>
</dbReference>
<evidence type="ECO:0000256" key="3">
    <source>
        <dbReference type="ARBA" id="ARBA00022692"/>
    </source>
</evidence>
<dbReference type="InterPro" id="IPR015958">
    <property type="entry name" value="Trk1_fungi"/>
</dbReference>
<keyword evidence="5 7" id="KW-0406">Ion transport</keyword>
<dbReference type="Pfam" id="PF02386">
    <property type="entry name" value="TrkH"/>
    <property type="match status" value="1"/>
</dbReference>
<dbReference type="GO" id="GO:0140107">
    <property type="term" value="F:high-affinity potassium ion transmembrane transporter activity"/>
    <property type="evidence" value="ECO:0007669"/>
    <property type="project" value="TreeGrafter"/>
</dbReference>
<dbReference type="InterPro" id="IPR051143">
    <property type="entry name" value="TrkH_K-transport"/>
</dbReference>
<dbReference type="InterPro" id="IPR003445">
    <property type="entry name" value="Cat_transpt"/>
</dbReference>
<evidence type="ECO:0000256" key="4">
    <source>
        <dbReference type="ARBA" id="ARBA00022989"/>
    </source>
</evidence>
<comment type="subcellular location">
    <subcellularLocation>
        <location evidence="1">Membrane</location>
        <topology evidence="1">Multi-pass membrane protein</topology>
    </subcellularLocation>
</comment>
<accession>A0A1L7WTV4</accession>
<keyword evidence="3 7" id="KW-0812">Transmembrane</keyword>
<feature type="transmembrane region" description="Helical" evidence="7">
    <location>
        <begin position="42"/>
        <end position="60"/>
    </location>
</feature>
<organism evidence="9 10">
    <name type="scientific">Phialocephala subalpina</name>
    <dbReference type="NCBI Taxonomy" id="576137"/>
    <lineage>
        <taxon>Eukaryota</taxon>
        <taxon>Fungi</taxon>
        <taxon>Dikarya</taxon>
        <taxon>Ascomycota</taxon>
        <taxon>Pezizomycotina</taxon>
        <taxon>Leotiomycetes</taxon>
        <taxon>Helotiales</taxon>
        <taxon>Mollisiaceae</taxon>
        <taxon>Phialocephala</taxon>
        <taxon>Phialocephala fortinii species complex</taxon>
    </lineage>
</organism>
<evidence type="ECO:0000256" key="6">
    <source>
        <dbReference type="ARBA" id="ARBA00023136"/>
    </source>
</evidence>
<comment type="caution">
    <text evidence="7">Lacks conserved residue(s) required for the propagation of feature annotation.</text>
</comment>
<dbReference type="AlphaFoldDB" id="A0A1L7WTV4"/>
<comment type="similarity">
    <text evidence="7">Belongs to the TrkH potassium transport family.</text>
</comment>
<feature type="compositionally biased region" description="Acidic residues" evidence="8">
    <location>
        <begin position="625"/>
        <end position="635"/>
    </location>
</feature>
<dbReference type="OrthoDB" id="9999863at2759"/>
<keyword evidence="7" id="KW-0630">Potassium</keyword>
<feature type="transmembrane region" description="Helical" evidence="7">
    <location>
        <begin position="98"/>
        <end position="119"/>
    </location>
</feature>
<feature type="region of interest" description="Disordered" evidence="8">
    <location>
        <begin position="670"/>
        <end position="690"/>
    </location>
</feature>
<feature type="transmembrane region" description="Helical" evidence="7">
    <location>
        <begin position="387"/>
        <end position="412"/>
    </location>
</feature>
<keyword evidence="4 7" id="KW-1133">Transmembrane helix</keyword>
<evidence type="ECO:0000256" key="2">
    <source>
        <dbReference type="ARBA" id="ARBA00022448"/>
    </source>
</evidence>
<dbReference type="PIRSF" id="PIRSF002450">
    <property type="entry name" value="K+_transpter_TRK"/>
    <property type="match status" value="1"/>
</dbReference>
<protein>
    <recommendedName>
        <fullName evidence="7">Potassium transport protein</fullName>
    </recommendedName>
</protein>
<gene>
    <name evidence="9" type="ORF">PAC_06099</name>
</gene>
<evidence type="ECO:0000313" key="10">
    <source>
        <dbReference type="Proteomes" id="UP000184330"/>
    </source>
</evidence>
<name>A0A1L7WTV4_9HELO</name>
<evidence type="ECO:0000256" key="8">
    <source>
        <dbReference type="SAM" id="MobiDB-lite"/>
    </source>
</evidence>
<dbReference type="GO" id="GO:0005886">
    <property type="term" value="C:plasma membrane"/>
    <property type="evidence" value="ECO:0007669"/>
    <property type="project" value="InterPro"/>
</dbReference>
<feature type="compositionally biased region" description="Low complexity" evidence="8">
    <location>
        <begin position="146"/>
        <end position="156"/>
    </location>
</feature>
<sequence length="844" mass="94488">MVPRSPSLWSRVKTLHQDIKESPTYQKFSPFFPQWNFITLHYTYFITTVLITSLIFWGTSTPQYSISYTDSLFLVVSAMTEAGLNTVNLSQMTTFQQVLLWFLIVIGSSIFVSIATVHARKRVFERRFRDLVRRQRESKRLRRRSMSGSRGPWMRRAMTGETDVDALGRLDEAKKPDEPIERHEFESRHSGPRDPTSGKESVSPNRPVSPANVEGKQTLDPETGVGAEVGAVSGMENGRKEVSTESGGSADTAIVGHEKVNGNDVVDEGVQVGARGRKLSKDSEHIQYAPSPHRLTERNRVLSFRRGNTRTATSAYQFPRSEGLASRMGAKANKIEKKGGQEADHLDHSLYPTYLTRHTTGRNAQFYGLTKAEREHLGGVEYRAISLLAWIVPIYFVCFQLFGCIGLGWYMANNKRNVTEENGINPWWLGVFNAVSAFNNSGMSLLDANMIPFQTSVYTLITMGLLILAGNTAYPLFLRLILWTFLKLLCFIYPNPDSFPEHKATLRFVLRYPRRVYTNLFPSAPTWWLLFMVVVLNGIDWAAFELLNIGNAATAAIPTHFRVLDGLFQALAVRSGGFYVISITSLRIGLQVLYVIMMYISVYPVVITMRHSNVYEERSLGIYADDDSDSSDEESAIGTRPQPVSELPKLGSLAGKFRRTLTTTLDNLSTPFSSQTVTPGRAPKKGDGTTTGKQFVRLQLRGQLAHDLWWLVLAILLISCIEVSNFNRDPVTYSVFNIAFEVVSGYGCVGISTGLPNEAYSFSGGWHKASKVILCAVMLRGRHRGLPVALDRAVRLPEGVERVDDGGREVDVGRGEGWEDEDRQLRRIGSFGVSRERVRRGSVV</sequence>
<evidence type="ECO:0000256" key="1">
    <source>
        <dbReference type="ARBA" id="ARBA00004141"/>
    </source>
</evidence>
<keyword evidence="7" id="KW-0633">Potassium transport</keyword>
<feature type="region of interest" description="Disordered" evidence="8">
    <location>
        <begin position="139"/>
        <end position="224"/>
    </location>
</feature>
<reference evidence="9 10" key="1">
    <citation type="submission" date="2016-03" db="EMBL/GenBank/DDBJ databases">
        <authorList>
            <person name="Ploux O."/>
        </authorList>
    </citation>
    <scope>NUCLEOTIDE SEQUENCE [LARGE SCALE GENOMIC DNA]</scope>
    <source>
        <strain evidence="9 10">UAMH 11012</strain>
    </source>
</reference>
<dbReference type="GO" id="GO:1990573">
    <property type="term" value="P:potassium ion import across plasma membrane"/>
    <property type="evidence" value="ECO:0007669"/>
    <property type="project" value="TreeGrafter"/>
</dbReference>
<feature type="transmembrane region" description="Helical" evidence="7">
    <location>
        <begin position="527"/>
        <end position="549"/>
    </location>
</feature>
<dbReference type="PANTHER" id="PTHR31064:SF37">
    <property type="entry name" value="TRANSPORTER, PUTATIVE (EUROFUNG)-RELATED"/>
    <property type="match status" value="1"/>
</dbReference>
<evidence type="ECO:0000256" key="5">
    <source>
        <dbReference type="ARBA" id="ARBA00023065"/>
    </source>
</evidence>
<evidence type="ECO:0000313" key="9">
    <source>
        <dbReference type="EMBL" id="CZR56211.1"/>
    </source>
</evidence>
<keyword evidence="6 7" id="KW-0472">Membrane</keyword>
<evidence type="ECO:0000256" key="7">
    <source>
        <dbReference type="PIRNR" id="PIRNR002450"/>
    </source>
</evidence>
<dbReference type="Proteomes" id="UP000184330">
    <property type="component" value="Unassembled WGS sequence"/>
</dbReference>
<dbReference type="EMBL" id="FJOG01000007">
    <property type="protein sequence ID" value="CZR56211.1"/>
    <property type="molecule type" value="Genomic_DNA"/>
</dbReference>
<feature type="compositionally biased region" description="Basic and acidic residues" evidence="8">
    <location>
        <begin position="166"/>
        <end position="192"/>
    </location>
</feature>
<feature type="region of interest" description="Disordered" evidence="8">
    <location>
        <begin position="625"/>
        <end position="646"/>
    </location>
</feature>
<dbReference type="PANTHER" id="PTHR31064">
    <property type="entry name" value="POTASSIUM TRANSPORT PROTEIN DDB_G0292412-RELATED"/>
    <property type="match status" value="1"/>
</dbReference>